<protein>
    <submittedName>
        <fullName evidence="3">UV damage endonuclease UvdE</fullName>
    </submittedName>
</protein>
<dbReference type="Pfam" id="PF03851">
    <property type="entry name" value="UvdE"/>
    <property type="match status" value="1"/>
</dbReference>
<evidence type="ECO:0000313" key="3">
    <source>
        <dbReference type="EMBL" id="MBM7634568.1"/>
    </source>
</evidence>
<sequence>MHIRFGFVSNALHLYEASPAKTMTFSRFKSLDPKDALSQLHAITEENLRRTRRILLYTVAQQIPLYRFSSSIVPLATHYDVDFDYITPFRHLYEEIGEIVNSNQLRTSFHPNQFTLFTSPKQHVTDNAIKDLTYHYALSKAMNLHEDIRINIHVGGTYNDRSEAIKRFSHNIQSIPKAIAKQMTFENDDMIEAKAKDRACLKLIEDITKIRGYKRHCGGIVSR</sequence>
<organism evidence="3 4">
    <name type="scientific">Geomicrobium sediminis</name>
    <dbReference type="NCBI Taxonomy" id="1347788"/>
    <lineage>
        <taxon>Bacteria</taxon>
        <taxon>Bacillati</taxon>
        <taxon>Bacillota</taxon>
        <taxon>Bacilli</taxon>
        <taxon>Bacillales</taxon>
        <taxon>Geomicrobium</taxon>
    </lineage>
</organism>
<dbReference type="GO" id="GO:0004519">
    <property type="term" value="F:endonuclease activity"/>
    <property type="evidence" value="ECO:0007669"/>
    <property type="project" value="UniProtKB-KW"/>
</dbReference>
<dbReference type="PANTHER" id="PTHR31290">
    <property type="entry name" value="UV-DAMAGE ENDONUCLEASE"/>
    <property type="match status" value="1"/>
</dbReference>
<evidence type="ECO:0000256" key="2">
    <source>
        <dbReference type="ARBA" id="ARBA00023204"/>
    </source>
</evidence>
<reference evidence="3 4" key="1">
    <citation type="submission" date="2021-01" db="EMBL/GenBank/DDBJ databases">
        <title>Genomic Encyclopedia of Type Strains, Phase IV (KMG-IV): sequencing the most valuable type-strain genomes for metagenomic binning, comparative biology and taxonomic classification.</title>
        <authorList>
            <person name="Goeker M."/>
        </authorList>
    </citation>
    <scope>NUCLEOTIDE SEQUENCE [LARGE SCALE GENOMIC DNA]</scope>
    <source>
        <strain evidence="3 4">DSM 25540</strain>
    </source>
</reference>
<dbReference type="EMBL" id="JAFBEC010000014">
    <property type="protein sequence ID" value="MBM7634568.1"/>
    <property type="molecule type" value="Genomic_DNA"/>
</dbReference>
<dbReference type="Gene3D" id="3.20.20.150">
    <property type="entry name" value="Divalent-metal-dependent TIM barrel enzymes"/>
    <property type="match status" value="1"/>
</dbReference>
<dbReference type="RefSeq" id="WP_204699387.1">
    <property type="nucleotide sequence ID" value="NZ_JAFBEC010000014.1"/>
</dbReference>
<dbReference type="NCBIfam" id="TIGR00629">
    <property type="entry name" value="uvde"/>
    <property type="match status" value="1"/>
</dbReference>
<comment type="caution">
    <text evidence="3">The sequence shown here is derived from an EMBL/GenBank/DDBJ whole genome shotgun (WGS) entry which is preliminary data.</text>
</comment>
<gene>
    <name evidence="3" type="ORF">JOD17_003690</name>
</gene>
<keyword evidence="3" id="KW-0255">Endonuclease</keyword>
<evidence type="ECO:0000313" key="4">
    <source>
        <dbReference type="Proteomes" id="UP000741863"/>
    </source>
</evidence>
<keyword evidence="4" id="KW-1185">Reference proteome</keyword>
<accession>A0ABS2PGK6</accession>
<keyword evidence="3" id="KW-0378">Hydrolase</keyword>
<keyword evidence="1" id="KW-0227">DNA damage</keyword>
<dbReference type="PANTHER" id="PTHR31290:SF5">
    <property type="entry name" value="UV-DAMAGE ENDONUCLEASE"/>
    <property type="match status" value="1"/>
</dbReference>
<keyword evidence="3" id="KW-0540">Nuclease</keyword>
<evidence type="ECO:0000256" key="1">
    <source>
        <dbReference type="ARBA" id="ARBA00022763"/>
    </source>
</evidence>
<dbReference type="Proteomes" id="UP000741863">
    <property type="component" value="Unassembled WGS sequence"/>
</dbReference>
<keyword evidence="2" id="KW-0234">DNA repair</keyword>
<proteinExistence type="predicted"/>
<dbReference type="InterPro" id="IPR004601">
    <property type="entry name" value="UvdE"/>
</dbReference>
<name>A0ABS2PGK6_9BACL</name>